<dbReference type="InterPro" id="IPR006379">
    <property type="entry name" value="HAD-SF_hydro_IIB"/>
</dbReference>
<comment type="caution">
    <text evidence="1">The sequence shown here is derived from an EMBL/GenBank/DDBJ whole genome shotgun (WGS) entry which is preliminary data.</text>
</comment>
<dbReference type="GO" id="GO:0005829">
    <property type="term" value="C:cytosol"/>
    <property type="evidence" value="ECO:0007669"/>
    <property type="project" value="TreeGrafter"/>
</dbReference>
<dbReference type="PANTHER" id="PTHR10000">
    <property type="entry name" value="PHOSPHOSERINE PHOSPHATASE"/>
    <property type="match status" value="1"/>
</dbReference>
<organism evidence="1 2">
    <name type="scientific">Anaerosalibacter bizertensis</name>
    <dbReference type="NCBI Taxonomy" id="932217"/>
    <lineage>
        <taxon>Bacteria</taxon>
        <taxon>Bacillati</taxon>
        <taxon>Bacillota</taxon>
        <taxon>Tissierellia</taxon>
        <taxon>Tissierellales</taxon>
        <taxon>Sporanaerobacteraceae</taxon>
        <taxon>Anaerosalibacter</taxon>
    </lineage>
</organism>
<dbReference type="PROSITE" id="PS01229">
    <property type="entry name" value="COF_2"/>
    <property type="match status" value="1"/>
</dbReference>
<dbReference type="NCBIfam" id="TIGR01484">
    <property type="entry name" value="HAD-SF-IIB"/>
    <property type="match status" value="1"/>
</dbReference>
<dbReference type="SFLD" id="SFLDG01140">
    <property type="entry name" value="C2.B:_Phosphomannomutase_and_P"/>
    <property type="match status" value="1"/>
</dbReference>
<dbReference type="OrthoDB" id="9781413at2"/>
<dbReference type="PROSITE" id="PS01228">
    <property type="entry name" value="COF_1"/>
    <property type="match status" value="1"/>
</dbReference>
<name>A0A844FDY1_9FIRM</name>
<dbReference type="Gene3D" id="3.40.50.1000">
    <property type="entry name" value="HAD superfamily/HAD-like"/>
    <property type="match status" value="1"/>
</dbReference>
<dbReference type="SFLD" id="SFLDS00003">
    <property type="entry name" value="Haloacid_Dehalogenase"/>
    <property type="match status" value="1"/>
</dbReference>
<dbReference type="InterPro" id="IPR000150">
    <property type="entry name" value="Cof"/>
</dbReference>
<sequence length="273" mass="30884">MKYKLIAIDMDGTLLNSKNEISKKNKEAIKKVTDKGVKVVLSTGRIFPSALHYAKSLEIETPIISCNGAYVAEHGKLNIIYEKPISVEASKEVINLAEKKGIYYHFYDDTTFFARRFSETVNNYYKLNEKIDEKERIDIRIIDNPIEILDDEKPLVYKFVFVEDDREKLLEFRKEAAKIDGIEVASSWWNNVEIMNKGVSKGRALIELCNVLNIDRSEVVAIGDNENDIPMLKIAGLSIAMGNGEEEVKKIANVVTKTNDESGVGEAIEKFVL</sequence>
<proteinExistence type="predicted"/>
<gene>
    <name evidence="1" type="ORF">FYJ27_00370</name>
</gene>
<dbReference type="SFLD" id="SFLDG01144">
    <property type="entry name" value="C2.B.4:_PGP_Like"/>
    <property type="match status" value="1"/>
</dbReference>
<dbReference type="Proteomes" id="UP000462760">
    <property type="component" value="Unassembled WGS sequence"/>
</dbReference>
<evidence type="ECO:0000313" key="1">
    <source>
        <dbReference type="EMBL" id="MSS42193.1"/>
    </source>
</evidence>
<dbReference type="GO" id="GO:0016791">
    <property type="term" value="F:phosphatase activity"/>
    <property type="evidence" value="ECO:0007669"/>
    <property type="project" value="TreeGrafter"/>
</dbReference>
<dbReference type="InterPro" id="IPR023214">
    <property type="entry name" value="HAD_sf"/>
</dbReference>
<dbReference type="AlphaFoldDB" id="A0A844FDY1"/>
<accession>A0A844FDY1</accession>
<dbReference type="Gene3D" id="3.30.1240.10">
    <property type="match status" value="1"/>
</dbReference>
<dbReference type="EMBL" id="VULR01000001">
    <property type="protein sequence ID" value="MSS42193.1"/>
    <property type="molecule type" value="Genomic_DNA"/>
</dbReference>
<dbReference type="CDD" id="cd07516">
    <property type="entry name" value="HAD_Pase"/>
    <property type="match status" value="1"/>
</dbReference>
<dbReference type="RefSeq" id="WP_154481410.1">
    <property type="nucleotide sequence ID" value="NZ_JAHLOA010000017.1"/>
</dbReference>
<protein>
    <submittedName>
        <fullName evidence="1">HAD family phosphatase</fullName>
    </submittedName>
</protein>
<dbReference type="Pfam" id="PF08282">
    <property type="entry name" value="Hydrolase_3"/>
    <property type="match status" value="1"/>
</dbReference>
<evidence type="ECO:0000313" key="2">
    <source>
        <dbReference type="Proteomes" id="UP000462760"/>
    </source>
</evidence>
<dbReference type="SUPFAM" id="SSF56784">
    <property type="entry name" value="HAD-like"/>
    <property type="match status" value="1"/>
</dbReference>
<dbReference type="InterPro" id="IPR036412">
    <property type="entry name" value="HAD-like_sf"/>
</dbReference>
<dbReference type="GO" id="GO:0000287">
    <property type="term" value="F:magnesium ion binding"/>
    <property type="evidence" value="ECO:0007669"/>
    <property type="project" value="TreeGrafter"/>
</dbReference>
<reference evidence="1 2" key="1">
    <citation type="submission" date="2019-08" db="EMBL/GenBank/DDBJ databases">
        <title>In-depth cultivation of the pig gut microbiome towards novel bacterial diversity and tailored functional studies.</title>
        <authorList>
            <person name="Wylensek D."/>
            <person name="Hitch T.C.A."/>
            <person name="Clavel T."/>
        </authorList>
    </citation>
    <scope>NUCLEOTIDE SEQUENCE [LARGE SCALE GENOMIC DNA]</scope>
    <source>
        <strain evidence="1 2">Med78-601-WT-4W-RMD-3</strain>
    </source>
</reference>
<dbReference type="NCBIfam" id="TIGR00099">
    <property type="entry name" value="Cof-subfamily"/>
    <property type="match status" value="1"/>
</dbReference>
<dbReference type="PANTHER" id="PTHR10000:SF8">
    <property type="entry name" value="HAD SUPERFAMILY HYDROLASE-LIKE, TYPE 3"/>
    <property type="match status" value="1"/>
</dbReference>